<dbReference type="InterPro" id="IPR002048">
    <property type="entry name" value="EF_hand_dom"/>
</dbReference>
<evidence type="ECO:0000256" key="5">
    <source>
        <dbReference type="ARBA" id="ARBA00022837"/>
    </source>
</evidence>
<dbReference type="Gene3D" id="1.10.238.10">
    <property type="entry name" value="EF-hand"/>
    <property type="match status" value="1"/>
</dbReference>
<keyword evidence="3" id="KW-0479">Metal-binding</keyword>
<comment type="subcellular location">
    <subcellularLocation>
        <location evidence="1">Cytoplasm</location>
    </subcellularLocation>
</comment>
<evidence type="ECO:0000256" key="3">
    <source>
        <dbReference type="ARBA" id="ARBA00022723"/>
    </source>
</evidence>
<dbReference type="InterPro" id="IPR051426">
    <property type="entry name" value="Peflin/Sorcin_CaBP"/>
</dbReference>
<sequence>PQPTPQVSLEEYFKLADKDRSGKITAQELRMILANGQNEYFSENCCRLLISPFDHEKSGCLDFNGFEKVFKYVSEWLSLFKSYDKDGSKAIEVDELALAFKQMGYQFS</sequence>
<proteinExistence type="predicted"/>
<keyword evidence="2" id="KW-0963">Cytoplasm</keyword>
<dbReference type="GO" id="GO:0005737">
    <property type="term" value="C:cytoplasm"/>
    <property type="evidence" value="ECO:0007669"/>
    <property type="project" value="UniProtKB-SubCell"/>
</dbReference>
<dbReference type="PROSITE" id="PS00018">
    <property type="entry name" value="EF_HAND_1"/>
    <property type="match status" value="2"/>
</dbReference>
<dbReference type="SUPFAM" id="SSF47473">
    <property type="entry name" value="EF-hand"/>
    <property type="match status" value="1"/>
</dbReference>
<evidence type="ECO:0000259" key="6">
    <source>
        <dbReference type="PROSITE" id="PS50222"/>
    </source>
</evidence>
<dbReference type="SMART" id="SM00054">
    <property type="entry name" value="EFh"/>
    <property type="match status" value="2"/>
</dbReference>
<dbReference type="GO" id="GO:0005509">
    <property type="term" value="F:calcium ion binding"/>
    <property type="evidence" value="ECO:0007669"/>
    <property type="project" value="InterPro"/>
</dbReference>
<dbReference type="Pfam" id="PF13405">
    <property type="entry name" value="EF-hand_6"/>
    <property type="match status" value="1"/>
</dbReference>
<feature type="domain" description="EF-hand" evidence="6">
    <location>
        <begin position="71"/>
        <end position="106"/>
    </location>
</feature>
<dbReference type="PANTHER" id="PTHR46212:SF3">
    <property type="entry name" value="GH27120P"/>
    <property type="match status" value="1"/>
</dbReference>
<evidence type="ECO:0000313" key="7">
    <source>
        <dbReference type="EMBL" id="JAS44304.1"/>
    </source>
</evidence>
<dbReference type="InterPro" id="IPR018247">
    <property type="entry name" value="EF_Hand_1_Ca_BS"/>
</dbReference>
<feature type="domain" description="EF-hand" evidence="6">
    <location>
        <begin position="4"/>
        <end position="39"/>
    </location>
</feature>
<accession>A0A1B6F2A0</accession>
<dbReference type="InterPro" id="IPR011992">
    <property type="entry name" value="EF-hand-dom_pair"/>
</dbReference>
<evidence type="ECO:0000256" key="4">
    <source>
        <dbReference type="ARBA" id="ARBA00022737"/>
    </source>
</evidence>
<feature type="non-terminal residue" evidence="7">
    <location>
        <position position="1"/>
    </location>
</feature>
<dbReference type="Pfam" id="PF13499">
    <property type="entry name" value="EF-hand_7"/>
    <property type="match status" value="1"/>
</dbReference>
<feature type="non-terminal residue" evidence="7">
    <location>
        <position position="108"/>
    </location>
</feature>
<dbReference type="PROSITE" id="PS50222">
    <property type="entry name" value="EF_HAND_2"/>
    <property type="match status" value="2"/>
</dbReference>
<reference evidence="7" key="1">
    <citation type="submission" date="2015-11" db="EMBL/GenBank/DDBJ databases">
        <title>De novo transcriptome assembly of four potential Pierce s Disease insect vectors from Arizona vineyards.</title>
        <authorList>
            <person name="Tassone E.E."/>
        </authorList>
    </citation>
    <scope>NUCLEOTIDE SEQUENCE</scope>
</reference>
<name>A0A1B6F2A0_9HEMI</name>
<dbReference type="GO" id="GO:0048306">
    <property type="term" value="F:calcium-dependent protein binding"/>
    <property type="evidence" value="ECO:0007669"/>
    <property type="project" value="UniProtKB-ARBA"/>
</dbReference>
<dbReference type="EMBL" id="GECZ01025465">
    <property type="protein sequence ID" value="JAS44304.1"/>
    <property type="molecule type" value="Transcribed_RNA"/>
</dbReference>
<evidence type="ECO:0000256" key="1">
    <source>
        <dbReference type="ARBA" id="ARBA00004496"/>
    </source>
</evidence>
<keyword evidence="5" id="KW-0106">Calcium</keyword>
<keyword evidence="4" id="KW-0677">Repeat</keyword>
<organism evidence="7">
    <name type="scientific">Cuerna arida</name>
    <dbReference type="NCBI Taxonomy" id="1464854"/>
    <lineage>
        <taxon>Eukaryota</taxon>
        <taxon>Metazoa</taxon>
        <taxon>Ecdysozoa</taxon>
        <taxon>Arthropoda</taxon>
        <taxon>Hexapoda</taxon>
        <taxon>Insecta</taxon>
        <taxon>Pterygota</taxon>
        <taxon>Neoptera</taxon>
        <taxon>Paraneoptera</taxon>
        <taxon>Hemiptera</taxon>
        <taxon>Auchenorrhyncha</taxon>
        <taxon>Membracoidea</taxon>
        <taxon>Cicadellidae</taxon>
        <taxon>Cicadellinae</taxon>
        <taxon>Proconiini</taxon>
        <taxon>Cuerna</taxon>
    </lineage>
</organism>
<dbReference type="PANTHER" id="PTHR46212">
    <property type="entry name" value="PEFLIN"/>
    <property type="match status" value="1"/>
</dbReference>
<evidence type="ECO:0000256" key="2">
    <source>
        <dbReference type="ARBA" id="ARBA00022490"/>
    </source>
</evidence>
<gene>
    <name evidence="7" type="ORF">g.50113</name>
</gene>
<protein>
    <recommendedName>
        <fullName evidence="6">EF-hand domain-containing protein</fullName>
    </recommendedName>
</protein>
<dbReference type="AlphaFoldDB" id="A0A1B6F2A0"/>